<evidence type="ECO:0000313" key="7">
    <source>
        <dbReference type="Proteomes" id="UP001254165"/>
    </source>
</evidence>
<dbReference type="PANTHER" id="PTHR42711">
    <property type="entry name" value="ABC TRANSPORTER ATP-BINDING PROTEIN"/>
    <property type="match status" value="1"/>
</dbReference>
<dbReference type="Pfam" id="PF00005">
    <property type="entry name" value="ABC_tran"/>
    <property type="match status" value="1"/>
</dbReference>
<evidence type="ECO:0000313" key="6">
    <source>
        <dbReference type="EMBL" id="MDT8899090.1"/>
    </source>
</evidence>
<keyword evidence="3" id="KW-0547">Nucleotide-binding</keyword>
<dbReference type="PROSITE" id="PS00211">
    <property type="entry name" value="ABC_TRANSPORTER_1"/>
    <property type="match status" value="1"/>
</dbReference>
<name>A0ABU3NQI4_9CHLR</name>
<dbReference type="PROSITE" id="PS50893">
    <property type="entry name" value="ABC_TRANSPORTER_2"/>
    <property type="match status" value="1"/>
</dbReference>
<sequence length="312" mass="34789">MIQTEDLSKAFGDFVAVDGLNLHVGAGEVLALLGPNGAGKTTTVRLLTSVLRPTRGWATVAGYDVVHQPQKVRANVGVLTEQHGLYARMTGEEYLYFFAELYGLKGNAAHHRVHTLLEQFGLADVARRRIGEYSKGMRQKLALVRALLHAPPVLLLDEPTSAMDPENARIVRETIRELRRANHTIILCTHNLTEAEMLANRIAIIRRGRILFNDTPDALKRHLLGAPVFELRFAQAWEGDLPFLPDGVTLIARGVDWIHLRIENPHQSNPYLLASFAQLNAPLLYFSELPRSLEDAYLRAVSMDLEEAHATS</sequence>
<keyword evidence="4 6" id="KW-0067">ATP-binding</keyword>
<evidence type="ECO:0000259" key="5">
    <source>
        <dbReference type="PROSITE" id="PS50893"/>
    </source>
</evidence>
<reference evidence="6 7" key="1">
    <citation type="submission" date="2023-07" db="EMBL/GenBank/DDBJ databases">
        <title>Novel species of Thermanaerothrix with wide hydrolytic capabilities.</title>
        <authorList>
            <person name="Zayulina K.S."/>
            <person name="Podosokorskaya O.A."/>
            <person name="Elcheninov A.G."/>
        </authorList>
    </citation>
    <scope>NUCLEOTIDE SEQUENCE [LARGE SCALE GENOMIC DNA]</scope>
    <source>
        <strain evidence="6 7">4228-RoL</strain>
    </source>
</reference>
<comment type="similarity">
    <text evidence="1">Belongs to the ABC transporter superfamily.</text>
</comment>
<dbReference type="GO" id="GO:0005524">
    <property type="term" value="F:ATP binding"/>
    <property type="evidence" value="ECO:0007669"/>
    <property type="project" value="UniProtKB-KW"/>
</dbReference>
<evidence type="ECO:0000256" key="3">
    <source>
        <dbReference type="ARBA" id="ARBA00022741"/>
    </source>
</evidence>
<keyword evidence="2" id="KW-0813">Transport</keyword>
<evidence type="ECO:0000256" key="4">
    <source>
        <dbReference type="ARBA" id="ARBA00022840"/>
    </source>
</evidence>
<dbReference type="PANTHER" id="PTHR42711:SF5">
    <property type="entry name" value="ABC TRANSPORTER ATP-BINDING PROTEIN NATA"/>
    <property type="match status" value="1"/>
</dbReference>
<feature type="domain" description="ABC transporter" evidence="5">
    <location>
        <begin position="2"/>
        <end position="232"/>
    </location>
</feature>
<comment type="caution">
    <text evidence="6">The sequence shown here is derived from an EMBL/GenBank/DDBJ whole genome shotgun (WGS) entry which is preliminary data.</text>
</comment>
<dbReference type="Gene3D" id="3.40.50.300">
    <property type="entry name" value="P-loop containing nucleotide triphosphate hydrolases"/>
    <property type="match status" value="1"/>
</dbReference>
<dbReference type="EMBL" id="JAUHMF010000002">
    <property type="protein sequence ID" value="MDT8899090.1"/>
    <property type="molecule type" value="Genomic_DNA"/>
</dbReference>
<dbReference type="SUPFAM" id="SSF52540">
    <property type="entry name" value="P-loop containing nucleoside triphosphate hydrolases"/>
    <property type="match status" value="1"/>
</dbReference>
<keyword evidence="7" id="KW-1185">Reference proteome</keyword>
<evidence type="ECO:0000256" key="1">
    <source>
        <dbReference type="ARBA" id="ARBA00005417"/>
    </source>
</evidence>
<dbReference type="SMART" id="SM00382">
    <property type="entry name" value="AAA"/>
    <property type="match status" value="1"/>
</dbReference>
<dbReference type="InterPro" id="IPR003593">
    <property type="entry name" value="AAA+_ATPase"/>
</dbReference>
<gene>
    <name evidence="6" type="ORF">QYE77_12525</name>
</gene>
<protein>
    <submittedName>
        <fullName evidence="6">ABC transporter ATP-binding protein</fullName>
    </submittedName>
</protein>
<dbReference type="InterPro" id="IPR017871">
    <property type="entry name" value="ABC_transporter-like_CS"/>
</dbReference>
<organism evidence="6 7">
    <name type="scientific">Thermanaerothrix solaris</name>
    <dbReference type="NCBI Taxonomy" id="3058434"/>
    <lineage>
        <taxon>Bacteria</taxon>
        <taxon>Bacillati</taxon>
        <taxon>Chloroflexota</taxon>
        <taxon>Anaerolineae</taxon>
        <taxon>Anaerolineales</taxon>
        <taxon>Anaerolineaceae</taxon>
        <taxon>Thermanaerothrix</taxon>
    </lineage>
</organism>
<dbReference type="Proteomes" id="UP001254165">
    <property type="component" value="Unassembled WGS sequence"/>
</dbReference>
<accession>A0ABU3NQI4</accession>
<evidence type="ECO:0000256" key="2">
    <source>
        <dbReference type="ARBA" id="ARBA00022448"/>
    </source>
</evidence>
<dbReference type="InterPro" id="IPR027417">
    <property type="entry name" value="P-loop_NTPase"/>
</dbReference>
<proteinExistence type="inferred from homology"/>
<dbReference type="RefSeq" id="WP_315625772.1">
    <property type="nucleotide sequence ID" value="NZ_JAUHMF010000002.1"/>
</dbReference>
<dbReference type="InterPro" id="IPR003439">
    <property type="entry name" value="ABC_transporter-like_ATP-bd"/>
</dbReference>
<dbReference type="InterPro" id="IPR050763">
    <property type="entry name" value="ABC_transporter_ATP-binding"/>
</dbReference>